<sequence>MAMEADGMSWKTWECFGQVSFVARWCSKRREPASQLVSLNVAITMNQSDTVNDWPSDDASEAQISADSSTSDSEVSQPAASALRSRLRPAGCALTFVPFADWEPERSYEDEPTIRYNMEWKLFAKNRNQAGETELNIVISPRKFWNYVLRPKLAGACIDKPWKEEKTKIVLSVTDHKTGKIIKEFPKLDVKWSFVAKQLREWSPFLTSGKKITIIVTFYYRAIDVSKSGKSSATANQQADLEARTTGVGRGACVRKAYAMMRCPGAPCTKGDHCWQNEGKHHRLQPHHIRMLADYMQAGNNLNGHDDVPPEFRRLVKEDERQWEEREQDEREKISGRKRQRRGSDGSAVRITQVHCHQCANSVPPSPKTNFPTTSLVDFDMPREDEVVAYSTYQRSRVRTNEQKEYYTSAQELTLAHCFDLDMLASNQEKMFRFYKKHGIPEGVAWRYVCDAGSYIKRRQGNNVQC</sequence>
<name>A0A0J9W7X3_FUSO4</name>
<feature type="region of interest" description="Disordered" evidence="1">
    <location>
        <begin position="319"/>
        <end position="347"/>
    </location>
</feature>
<dbReference type="AlphaFoldDB" id="A0A0J9W7X3"/>
<dbReference type="Proteomes" id="UP000009097">
    <property type="component" value="Chromosome 14"/>
</dbReference>
<protein>
    <submittedName>
        <fullName evidence="2">Uncharacterized protein</fullName>
    </submittedName>
</protein>
<dbReference type="VEuPathDB" id="FungiDB:FOXG_16428"/>
<feature type="compositionally biased region" description="Low complexity" evidence="1">
    <location>
        <begin position="65"/>
        <end position="80"/>
    </location>
</feature>
<organism evidence="2 3">
    <name type="scientific">Fusarium oxysporum f. sp. lycopersici (strain 4287 / CBS 123668 / FGSC 9935 / NRRL 34936)</name>
    <name type="common">Fusarium vascular wilt of tomato</name>
    <dbReference type="NCBI Taxonomy" id="426428"/>
    <lineage>
        <taxon>Eukaryota</taxon>
        <taxon>Fungi</taxon>
        <taxon>Dikarya</taxon>
        <taxon>Ascomycota</taxon>
        <taxon>Pezizomycotina</taxon>
        <taxon>Sordariomycetes</taxon>
        <taxon>Hypocreomycetidae</taxon>
        <taxon>Hypocreales</taxon>
        <taxon>Nectriaceae</taxon>
        <taxon>Fusarium</taxon>
        <taxon>Fusarium oxysporum species complex</taxon>
    </lineage>
</organism>
<dbReference type="KEGG" id="fox:FOXG_16428"/>
<dbReference type="OrthoDB" id="5131365at2759"/>
<dbReference type="EMBL" id="DS231731">
    <property type="protein sequence ID" value="KNB19294.1"/>
    <property type="molecule type" value="Genomic_DNA"/>
</dbReference>
<gene>
    <name evidence="2" type="ORF">FOXG_16428</name>
</gene>
<reference evidence="2 3" key="1">
    <citation type="journal article" date="2010" name="Nature">
        <title>Comparative genomics reveals mobile pathogenicity chromosomes in Fusarium.</title>
        <authorList>
            <person name="Ma L.J."/>
            <person name="van der Does H.C."/>
            <person name="Borkovich K.A."/>
            <person name="Coleman J.J."/>
            <person name="Daboussi M.J."/>
            <person name="Di Pietro A."/>
            <person name="Dufresne M."/>
            <person name="Freitag M."/>
            <person name="Grabherr M."/>
            <person name="Henrissat B."/>
            <person name="Houterman P.M."/>
            <person name="Kang S."/>
            <person name="Shim W.B."/>
            <person name="Woloshuk C."/>
            <person name="Xie X."/>
            <person name="Xu J.R."/>
            <person name="Antoniw J."/>
            <person name="Baker S.E."/>
            <person name="Bluhm B.H."/>
            <person name="Breakspear A."/>
            <person name="Brown D.W."/>
            <person name="Butchko R.A."/>
            <person name="Chapman S."/>
            <person name="Coulson R."/>
            <person name="Coutinho P.M."/>
            <person name="Danchin E.G."/>
            <person name="Diener A."/>
            <person name="Gale L.R."/>
            <person name="Gardiner D.M."/>
            <person name="Goff S."/>
            <person name="Hammond-Kosack K.E."/>
            <person name="Hilburn K."/>
            <person name="Hua-Van A."/>
            <person name="Jonkers W."/>
            <person name="Kazan K."/>
            <person name="Kodira C.D."/>
            <person name="Koehrsen M."/>
            <person name="Kumar L."/>
            <person name="Lee Y.H."/>
            <person name="Li L."/>
            <person name="Manners J.M."/>
            <person name="Miranda-Saavedra D."/>
            <person name="Mukherjee M."/>
            <person name="Park G."/>
            <person name="Park J."/>
            <person name="Park S.Y."/>
            <person name="Proctor R.H."/>
            <person name="Regev A."/>
            <person name="Ruiz-Roldan M.C."/>
            <person name="Sain D."/>
            <person name="Sakthikumar S."/>
            <person name="Sykes S."/>
            <person name="Schwartz D.C."/>
            <person name="Turgeon B.G."/>
            <person name="Wapinski I."/>
            <person name="Yoder O."/>
            <person name="Young S."/>
            <person name="Zeng Q."/>
            <person name="Zhou S."/>
            <person name="Galagan J."/>
            <person name="Cuomo C.A."/>
            <person name="Kistler H.C."/>
            <person name="Rep M."/>
        </authorList>
    </citation>
    <scope>NUCLEOTIDE SEQUENCE [LARGE SCALE GENOMIC DNA]</scope>
    <source>
        <strain evidence="3">4287 / CBS 123668 / FGSC 9935 / NRRL 34936</strain>
    </source>
</reference>
<evidence type="ECO:0000313" key="2">
    <source>
        <dbReference type="EMBL" id="KNB19294.1"/>
    </source>
</evidence>
<feature type="region of interest" description="Disordered" evidence="1">
    <location>
        <begin position="50"/>
        <end position="80"/>
    </location>
</feature>
<evidence type="ECO:0000256" key="1">
    <source>
        <dbReference type="SAM" id="MobiDB-lite"/>
    </source>
</evidence>
<dbReference type="GeneID" id="28957295"/>
<feature type="compositionally biased region" description="Basic and acidic residues" evidence="1">
    <location>
        <begin position="319"/>
        <end position="335"/>
    </location>
</feature>
<evidence type="ECO:0000313" key="3">
    <source>
        <dbReference type="Proteomes" id="UP000009097"/>
    </source>
</evidence>
<dbReference type="RefSeq" id="XP_018257339.1">
    <property type="nucleotide sequence ID" value="XM_018396448.1"/>
</dbReference>
<accession>A0A0J9W7X3</accession>
<proteinExistence type="predicted"/>